<dbReference type="PANTHER" id="PTHR43199">
    <property type="entry name" value="GLUTATHIONE HYDROLASE"/>
    <property type="match status" value="1"/>
</dbReference>
<dbReference type="Gene3D" id="3.60.20.40">
    <property type="match status" value="1"/>
</dbReference>
<name>M0ADG8_9EURY</name>
<keyword evidence="4" id="KW-0012">Acyltransferase</keyword>
<keyword evidence="2" id="KW-0378">Hydrolase</keyword>
<keyword evidence="7" id="KW-1185">Reference proteome</keyword>
<evidence type="ECO:0000256" key="3">
    <source>
        <dbReference type="ARBA" id="ARBA00023145"/>
    </source>
</evidence>
<dbReference type="Gene3D" id="1.10.246.130">
    <property type="match status" value="1"/>
</dbReference>
<feature type="region of interest" description="Disordered" evidence="5">
    <location>
        <begin position="608"/>
        <end position="647"/>
    </location>
</feature>
<dbReference type="InterPro" id="IPR006311">
    <property type="entry name" value="TAT_signal"/>
</dbReference>
<evidence type="ECO:0000313" key="6">
    <source>
        <dbReference type="EMBL" id="ELY95398.1"/>
    </source>
</evidence>
<evidence type="ECO:0000256" key="1">
    <source>
        <dbReference type="ARBA" id="ARBA00022679"/>
    </source>
</evidence>
<dbReference type="InterPro" id="IPR043138">
    <property type="entry name" value="GGT_lsub"/>
</dbReference>
<comment type="caution">
    <text evidence="6">The sequence shown here is derived from an EMBL/GenBank/DDBJ whole genome shotgun (WGS) entry which is preliminary data.</text>
</comment>
<evidence type="ECO:0000256" key="4">
    <source>
        <dbReference type="ARBA" id="ARBA00023315"/>
    </source>
</evidence>
<evidence type="ECO:0000256" key="5">
    <source>
        <dbReference type="SAM" id="MobiDB-lite"/>
    </source>
</evidence>
<sequence length="647" mass="68157">MTNDQPSRGDETGEDRDSATANGIDRQATWRGSLSRRSLLAQTGIAAGALAAGPAAIPAAADAQEVTDVPGFSCDKRHFRCGQQVTAAGGMVSSVDPIASGVAATILREGGNAVDAAIALQYVLTVTQPHGSGIGGGGFMVIYDAADDEFSVVNSRERAPHGATSDMFLDEDGDPIPFDTRIQMGEAVGVPGTVSGLETARERHGSRPRQRLITPAIKLAWNGFSIDEFLAAQIQSNWEKFNDAAKEAYSDENGEPLSAGDTYVNKDLAETLLWIKYLGAAGFYEGPVAADLASTVQDAGGSMTTDDLAAYDAAVDDPVRAEWGDVEIVGQPLPSSGPSAVIMILKLLEELDFEAYDRDSPEAYHLVAEAIRLAWADRNEYMGDPEFVDVPIDGLLDDDYLSGRAAQVSIGETLADYGAGECVEPGVPPGVGDQPAAPASPYFPGSTTHFSVVDADGNAVSYTSTIEQLMGSGMMVPGRGFMLNNELTDFDAVPGGPNEVEPWKRPLSSMSPTMVVRDGVPEFTVGSPGGWTIVSATVQTILHRYVYGLDPLESITEPTIYTGECLDISWDAGVPDHVRETTADWGQVWENSSEALGNVQAIDIDADSDDLTGAADPNRNGQAVGLVEMGPWKGAAGGKDDKGGKPE</sequence>
<dbReference type="PATRIC" id="fig|1230458.4.peg.782"/>
<dbReference type="GO" id="GO:0006751">
    <property type="term" value="P:glutathione catabolic process"/>
    <property type="evidence" value="ECO:0007669"/>
    <property type="project" value="InterPro"/>
</dbReference>
<dbReference type="RefSeq" id="WP_006824651.1">
    <property type="nucleotide sequence ID" value="NZ_AOIL01000013.1"/>
</dbReference>
<evidence type="ECO:0000256" key="2">
    <source>
        <dbReference type="ARBA" id="ARBA00022801"/>
    </source>
</evidence>
<dbReference type="InterPro" id="IPR000101">
    <property type="entry name" value="GGT_peptidase"/>
</dbReference>
<dbReference type="PROSITE" id="PS51318">
    <property type="entry name" value="TAT"/>
    <property type="match status" value="1"/>
</dbReference>
<dbReference type="InterPro" id="IPR043137">
    <property type="entry name" value="GGT_ssub_C"/>
</dbReference>
<keyword evidence="3" id="KW-0865">Zymogen</keyword>
<proteinExistence type="predicted"/>
<dbReference type="SUPFAM" id="SSF56235">
    <property type="entry name" value="N-terminal nucleophile aminohydrolases (Ntn hydrolases)"/>
    <property type="match status" value="1"/>
</dbReference>
<dbReference type="InterPro" id="IPR029055">
    <property type="entry name" value="Ntn_hydrolases_N"/>
</dbReference>
<protein>
    <submittedName>
        <fullName evidence="6">Gamma-glutamyltranspeptidase</fullName>
    </submittedName>
</protein>
<reference evidence="6 7" key="1">
    <citation type="journal article" date="2014" name="PLoS Genet.">
        <title>Phylogenetically driven sequencing of extremely halophilic archaea reveals strategies for static and dynamic osmo-response.</title>
        <authorList>
            <person name="Becker E.A."/>
            <person name="Seitzer P.M."/>
            <person name="Tritt A."/>
            <person name="Larsen D."/>
            <person name="Krusor M."/>
            <person name="Yao A.I."/>
            <person name="Wu D."/>
            <person name="Madern D."/>
            <person name="Eisen J.A."/>
            <person name="Darling A.E."/>
            <person name="Facciotti M.T."/>
        </authorList>
    </citation>
    <scope>NUCLEOTIDE SEQUENCE [LARGE SCALE GENOMIC DNA]</scope>
    <source>
        <strain evidence="6 7">DSM 12281</strain>
    </source>
</reference>
<feature type="compositionally biased region" description="Basic and acidic residues" evidence="5">
    <location>
        <begin position="7"/>
        <end position="18"/>
    </location>
</feature>
<evidence type="ECO:0000313" key="7">
    <source>
        <dbReference type="Proteomes" id="UP000011648"/>
    </source>
</evidence>
<feature type="compositionally biased region" description="Basic and acidic residues" evidence="5">
    <location>
        <begin position="638"/>
        <end position="647"/>
    </location>
</feature>
<dbReference type="PRINTS" id="PR01210">
    <property type="entry name" value="GGTRANSPTASE"/>
</dbReference>
<organism evidence="6 7">
    <name type="scientific">Natrialba taiwanensis DSM 12281</name>
    <dbReference type="NCBI Taxonomy" id="1230458"/>
    <lineage>
        <taxon>Archaea</taxon>
        <taxon>Methanobacteriati</taxon>
        <taxon>Methanobacteriota</taxon>
        <taxon>Stenosarchaea group</taxon>
        <taxon>Halobacteria</taxon>
        <taxon>Halobacteriales</taxon>
        <taxon>Natrialbaceae</taxon>
        <taxon>Natrialba</taxon>
    </lineage>
</organism>
<feature type="region of interest" description="Disordered" evidence="5">
    <location>
        <begin position="1"/>
        <end position="27"/>
    </location>
</feature>
<dbReference type="OrthoDB" id="183046at2157"/>
<dbReference type="STRING" id="1230458.C484_03885"/>
<dbReference type="Proteomes" id="UP000011648">
    <property type="component" value="Unassembled WGS sequence"/>
</dbReference>
<accession>M0ADG8</accession>
<dbReference type="NCBIfam" id="TIGR00066">
    <property type="entry name" value="g_glut_trans"/>
    <property type="match status" value="1"/>
</dbReference>
<keyword evidence="1" id="KW-0808">Transferase</keyword>
<dbReference type="GO" id="GO:0016746">
    <property type="term" value="F:acyltransferase activity"/>
    <property type="evidence" value="ECO:0007669"/>
    <property type="project" value="UniProtKB-KW"/>
</dbReference>
<dbReference type="PANTHER" id="PTHR43199:SF1">
    <property type="entry name" value="GLUTATHIONE HYDROLASE PROENZYME"/>
    <property type="match status" value="1"/>
</dbReference>
<dbReference type="EMBL" id="AOIL01000013">
    <property type="protein sequence ID" value="ELY95398.1"/>
    <property type="molecule type" value="Genomic_DNA"/>
</dbReference>
<dbReference type="InterPro" id="IPR051792">
    <property type="entry name" value="GGT_bact"/>
</dbReference>
<dbReference type="GO" id="GO:0036374">
    <property type="term" value="F:glutathione hydrolase activity"/>
    <property type="evidence" value="ECO:0007669"/>
    <property type="project" value="InterPro"/>
</dbReference>
<gene>
    <name evidence="6" type="ORF">C484_03885</name>
</gene>
<dbReference type="AlphaFoldDB" id="M0ADG8"/>
<dbReference type="Pfam" id="PF01019">
    <property type="entry name" value="G_glu_transpept"/>
    <property type="match status" value="1"/>
</dbReference>